<evidence type="ECO:0000256" key="9">
    <source>
        <dbReference type="ARBA" id="ARBA00023242"/>
    </source>
</evidence>
<dbReference type="PROSITE" id="PS51194">
    <property type="entry name" value="HELICASE_CTER"/>
    <property type="match status" value="1"/>
</dbReference>
<keyword evidence="7 10" id="KW-0067">ATP-binding</keyword>
<evidence type="ECO:0000256" key="11">
    <source>
        <dbReference type="SAM" id="MobiDB-lite"/>
    </source>
</evidence>
<evidence type="ECO:0000259" key="13">
    <source>
        <dbReference type="PROSITE" id="PS51194"/>
    </source>
</evidence>
<dbReference type="Pfam" id="PF00271">
    <property type="entry name" value="Helicase_C"/>
    <property type="match status" value="1"/>
</dbReference>
<dbReference type="PROSITE" id="PS51192">
    <property type="entry name" value="HELICASE_ATP_BIND_1"/>
    <property type="match status" value="1"/>
</dbReference>
<dbReference type="InterPro" id="IPR014001">
    <property type="entry name" value="Helicase_ATP-bd"/>
</dbReference>
<dbReference type="AlphaFoldDB" id="A0A0H1BK75"/>
<keyword evidence="4 10" id="KW-0547">Nucleotide-binding</keyword>
<evidence type="ECO:0000256" key="8">
    <source>
        <dbReference type="ARBA" id="ARBA00022884"/>
    </source>
</evidence>
<dbReference type="InterPro" id="IPR025313">
    <property type="entry name" value="SPB4-like_CTE"/>
</dbReference>
<comment type="caution">
    <text evidence="14">The sequence shown here is derived from an EMBL/GenBank/DDBJ whole genome shotgun (WGS) entry which is preliminary data.</text>
</comment>
<sequence>MADDGMLLNFNLGDGIIQTQQKFKGGTWKDRLSVKKIALHRQNKSKFPNSEDQDRAGRKDGAVNPNRVEITSPRPPKRQRVDGDFKPSSSSSHRASGHTPTSTNVGSSNDRGNTQGNQARKNQNQPREIISSLFSFNPAPVSAVEPPKPEEGAEPSKPSNAPLIDGIDTFTSLGLSPMLAAHLLTKLELKAPTAVQKSAISQLLKEECDAFIQAQTGSGKTLAYLLPLVQRLITLSSTNGKAFERTSDGSDNAAVHRDSGLFAIILAPTRELCKQISVVLEQLLRCAHWIVAGTVIGGEKKKSEKARLRKGLNILVATPGRLADHLENTKVLDVSNVRWLVLDEGDRLMDLGFEEEIQGIVKKLDERQKSKGIPGLPAKRVTILCSATLKMNVQRLGEISLKDAVHVQADPEDEDDETKTKNTGTNSEFSVPAQLKQSYAVVAAKLRLVTLTALMKRTFARKGSVMKAIIFVSCADSVDFHFEAFSRQDSENKSEEKEPKNTEASLPTKPAPIHGTVAKATAFSNPTNPVTIYKLHGSLPQHVRTSTLSAFSRQGEAAVLICTDVAARGLDLPNVDFVVEYDPAFSSDDHLHRIGRTARLGRDGRAHIFLLPGNEEKYVEILKRGYRDGGAKVSCIDVNESLKRGFGGNTESTSKGWEEKTTEWQLDIERWALENPTILEMARRAYQSHIRAYATHIASERDMFNIKDLHLGHLAKSFALRDRPAKINVPGLRPGKEDTKKEFKADRKGARDGAQASKGTNTSDAARKMRAKMKEHMAGANEFNIA</sequence>
<comment type="catalytic activity">
    <reaction evidence="10">
        <text>ATP + H2O = ADP + phosphate + H(+)</text>
        <dbReference type="Rhea" id="RHEA:13065"/>
        <dbReference type="ChEBI" id="CHEBI:15377"/>
        <dbReference type="ChEBI" id="CHEBI:15378"/>
        <dbReference type="ChEBI" id="CHEBI:30616"/>
        <dbReference type="ChEBI" id="CHEBI:43474"/>
        <dbReference type="ChEBI" id="CHEBI:456216"/>
        <dbReference type="EC" id="3.6.4.13"/>
    </reaction>
</comment>
<name>A0A0H1BK75_9EURO</name>
<dbReference type="InterPro" id="IPR027417">
    <property type="entry name" value="P-loop_NTPase"/>
</dbReference>
<dbReference type="Gene3D" id="3.40.50.300">
    <property type="entry name" value="P-loop containing nucleotide triphosphate hydrolases"/>
    <property type="match status" value="2"/>
</dbReference>
<dbReference type="Pfam" id="PF00270">
    <property type="entry name" value="DEAD"/>
    <property type="match status" value="1"/>
</dbReference>
<dbReference type="CDD" id="cd18787">
    <property type="entry name" value="SF2_C_DEAD"/>
    <property type="match status" value="1"/>
</dbReference>
<feature type="domain" description="Helicase ATP-binding" evidence="12">
    <location>
        <begin position="201"/>
        <end position="407"/>
    </location>
</feature>
<dbReference type="InterPro" id="IPR011545">
    <property type="entry name" value="DEAD/DEAH_box_helicase_dom"/>
</dbReference>
<dbReference type="SUPFAM" id="SSF52540">
    <property type="entry name" value="P-loop containing nucleoside triphosphate hydrolases"/>
    <property type="match status" value="1"/>
</dbReference>
<evidence type="ECO:0000256" key="7">
    <source>
        <dbReference type="ARBA" id="ARBA00022840"/>
    </source>
</evidence>
<evidence type="ECO:0000256" key="6">
    <source>
        <dbReference type="ARBA" id="ARBA00022806"/>
    </source>
</evidence>
<evidence type="ECO:0000313" key="15">
    <source>
        <dbReference type="Proteomes" id="UP000053573"/>
    </source>
</evidence>
<evidence type="ECO:0000256" key="2">
    <source>
        <dbReference type="ARBA" id="ARBA00022517"/>
    </source>
</evidence>
<keyword evidence="3" id="KW-0698">rRNA processing</keyword>
<evidence type="ECO:0000256" key="3">
    <source>
        <dbReference type="ARBA" id="ARBA00022552"/>
    </source>
</evidence>
<dbReference type="PANTHER" id="PTHR24031">
    <property type="entry name" value="RNA HELICASE"/>
    <property type="match status" value="1"/>
</dbReference>
<keyword evidence="8 10" id="KW-0694">RNA-binding</keyword>
<feature type="compositionally biased region" description="Polar residues" evidence="11">
    <location>
        <begin position="98"/>
        <end position="126"/>
    </location>
</feature>
<evidence type="ECO:0000256" key="5">
    <source>
        <dbReference type="ARBA" id="ARBA00022801"/>
    </source>
</evidence>
<gene>
    <name evidence="14" type="ORF">EMPG_13283</name>
</gene>
<feature type="compositionally biased region" description="Basic and acidic residues" evidence="11">
    <location>
        <begin position="52"/>
        <end position="61"/>
    </location>
</feature>
<evidence type="ECO:0000313" key="14">
    <source>
        <dbReference type="EMBL" id="KLJ11528.1"/>
    </source>
</evidence>
<feature type="compositionally biased region" description="Basic and acidic residues" evidence="11">
    <location>
        <begin position="487"/>
        <end position="501"/>
    </location>
</feature>
<dbReference type="Proteomes" id="UP000053573">
    <property type="component" value="Unassembled WGS sequence"/>
</dbReference>
<protein>
    <recommendedName>
        <fullName evidence="10">ATP-dependent RNA helicase</fullName>
        <ecNumber evidence="10">3.6.4.13</ecNumber>
    </recommendedName>
</protein>
<comment type="domain">
    <text evidence="10">The Q motif is unique to and characteristic of the DEAD box family of RNA helicases and controls ATP binding and hydrolysis.</text>
</comment>
<evidence type="ECO:0000259" key="12">
    <source>
        <dbReference type="PROSITE" id="PS51192"/>
    </source>
</evidence>
<comment type="subcellular location">
    <subcellularLocation>
        <location evidence="1">Nucleus</location>
        <location evidence="1">Nucleolus</location>
    </subcellularLocation>
</comment>
<dbReference type="GO" id="GO:0003724">
    <property type="term" value="F:RNA helicase activity"/>
    <property type="evidence" value="ECO:0007669"/>
    <property type="project" value="UniProtKB-EC"/>
</dbReference>
<dbReference type="SMART" id="SM01178">
    <property type="entry name" value="DUF4217"/>
    <property type="match status" value="1"/>
</dbReference>
<dbReference type="SMART" id="SM00487">
    <property type="entry name" value="DEXDc"/>
    <property type="match status" value="1"/>
</dbReference>
<keyword evidence="2" id="KW-0690">Ribosome biogenesis</keyword>
<dbReference type="EMBL" id="LDEV01001501">
    <property type="protein sequence ID" value="KLJ11528.1"/>
    <property type="molecule type" value="Genomic_DNA"/>
</dbReference>
<dbReference type="CDD" id="cd17949">
    <property type="entry name" value="DEADc_DDX31"/>
    <property type="match status" value="1"/>
</dbReference>
<keyword evidence="6 10" id="KW-0347">Helicase</keyword>
<evidence type="ECO:0000256" key="1">
    <source>
        <dbReference type="ARBA" id="ARBA00004604"/>
    </source>
</evidence>
<keyword evidence="9" id="KW-0539">Nucleus</keyword>
<dbReference type="GO" id="GO:0005524">
    <property type="term" value="F:ATP binding"/>
    <property type="evidence" value="ECO:0007669"/>
    <property type="project" value="UniProtKB-UniRule"/>
</dbReference>
<keyword evidence="5 10" id="KW-0378">Hydrolase</keyword>
<dbReference type="EC" id="3.6.4.13" evidence="10"/>
<comment type="similarity">
    <text evidence="10">Belongs to the DEAD box helicase family.</text>
</comment>
<proteinExistence type="inferred from homology"/>
<dbReference type="SMART" id="SM00490">
    <property type="entry name" value="HELICc"/>
    <property type="match status" value="1"/>
</dbReference>
<reference evidence="15" key="1">
    <citation type="journal article" date="2015" name="PLoS Genet.">
        <title>The dynamic genome and transcriptome of the human fungal pathogen Blastomyces and close relative Emmonsia.</title>
        <authorList>
            <person name="Munoz J.F."/>
            <person name="Gauthier G.M."/>
            <person name="Desjardins C.A."/>
            <person name="Gallo J.E."/>
            <person name="Holder J."/>
            <person name="Sullivan T.D."/>
            <person name="Marty A.J."/>
            <person name="Carmen J.C."/>
            <person name="Chen Z."/>
            <person name="Ding L."/>
            <person name="Gujja S."/>
            <person name="Magrini V."/>
            <person name="Misas E."/>
            <person name="Mitreva M."/>
            <person name="Priest M."/>
            <person name="Saif S."/>
            <person name="Whiston E.A."/>
            <person name="Young S."/>
            <person name="Zeng Q."/>
            <person name="Goldman W.E."/>
            <person name="Mardis E.R."/>
            <person name="Taylor J.W."/>
            <person name="McEwen J.G."/>
            <person name="Clay O.K."/>
            <person name="Klein B.S."/>
            <person name="Cuomo C.A."/>
        </authorList>
    </citation>
    <scope>NUCLEOTIDE SEQUENCE [LARGE SCALE GENOMIC DNA]</scope>
    <source>
        <strain evidence="15">UAMH 139</strain>
    </source>
</reference>
<dbReference type="GO" id="GO:0016787">
    <property type="term" value="F:hydrolase activity"/>
    <property type="evidence" value="ECO:0007669"/>
    <property type="project" value="UniProtKB-KW"/>
</dbReference>
<dbReference type="STRING" id="2060906.A0A0H1BK75"/>
<feature type="region of interest" description="Disordered" evidence="11">
    <location>
        <begin position="729"/>
        <end position="786"/>
    </location>
</feature>
<feature type="region of interest" description="Disordered" evidence="11">
    <location>
        <begin position="407"/>
        <end position="429"/>
    </location>
</feature>
<organism evidence="14 15">
    <name type="scientific">Blastomyces silverae</name>
    <dbReference type="NCBI Taxonomy" id="2060906"/>
    <lineage>
        <taxon>Eukaryota</taxon>
        <taxon>Fungi</taxon>
        <taxon>Dikarya</taxon>
        <taxon>Ascomycota</taxon>
        <taxon>Pezizomycotina</taxon>
        <taxon>Eurotiomycetes</taxon>
        <taxon>Eurotiomycetidae</taxon>
        <taxon>Onygenales</taxon>
        <taxon>Ajellomycetaceae</taxon>
        <taxon>Blastomyces</taxon>
    </lineage>
</organism>
<feature type="region of interest" description="Disordered" evidence="11">
    <location>
        <begin position="39"/>
        <end position="163"/>
    </location>
</feature>
<accession>A0A0H1BK75</accession>
<feature type="region of interest" description="Disordered" evidence="11">
    <location>
        <begin position="487"/>
        <end position="512"/>
    </location>
</feature>
<dbReference type="InterPro" id="IPR001650">
    <property type="entry name" value="Helicase_C-like"/>
</dbReference>
<dbReference type="Pfam" id="PF13959">
    <property type="entry name" value="CTE_SPB4"/>
    <property type="match status" value="1"/>
</dbReference>
<keyword evidence="15" id="KW-1185">Reference proteome</keyword>
<feature type="compositionally biased region" description="Basic and acidic residues" evidence="11">
    <location>
        <begin position="734"/>
        <end position="751"/>
    </location>
</feature>
<dbReference type="OrthoDB" id="422663at2759"/>
<comment type="function">
    <text evidence="10">RNA helicase.</text>
</comment>
<evidence type="ECO:0000256" key="4">
    <source>
        <dbReference type="ARBA" id="ARBA00022741"/>
    </source>
</evidence>
<dbReference type="GO" id="GO:0006364">
    <property type="term" value="P:rRNA processing"/>
    <property type="evidence" value="ECO:0007669"/>
    <property type="project" value="UniProtKB-KW"/>
</dbReference>
<dbReference type="GO" id="GO:0005730">
    <property type="term" value="C:nucleolus"/>
    <property type="evidence" value="ECO:0007669"/>
    <property type="project" value="UniProtKB-SubCell"/>
</dbReference>
<dbReference type="GO" id="GO:0003723">
    <property type="term" value="F:RNA binding"/>
    <property type="evidence" value="ECO:0007669"/>
    <property type="project" value="UniProtKB-UniRule"/>
</dbReference>
<evidence type="ECO:0000256" key="10">
    <source>
        <dbReference type="RuleBase" id="RU365068"/>
    </source>
</evidence>
<feature type="domain" description="Helicase C-terminal" evidence="13">
    <location>
        <begin position="434"/>
        <end position="644"/>
    </location>
</feature>